<keyword evidence="7" id="KW-0808">Transferase</keyword>
<dbReference type="CDD" id="cd02440">
    <property type="entry name" value="AdoMet_MTases"/>
    <property type="match status" value="1"/>
</dbReference>
<evidence type="ECO:0000256" key="9">
    <source>
        <dbReference type="ARBA" id="ARBA00030757"/>
    </source>
</evidence>
<dbReference type="SUPFAM" id="SSF53335">
    <property type="entry name" value="S-adenosyl-L-methionine-dependent methyltransferases"/>
    <property type="match status" value="1"/>
</dbReference>
<evidence type="ECO:0000256" key="10">
    <source>
        <dbReference type="ARBA" id="ARBA00031323"/>
    </source>
</evidence>
<evidence type="ECO:0000256" key="1">
    <source>
        <dbReference type="ARBA" id="ARBA00004496"/>
    </source>
</evidence>
<dbReference type="InterPro" id="IPR000682">
    <property type="entry name" value="PCMT"/>
</dbReference>
<evidence type="ECO:0000313" key="12">
    <source>
        <dbReference type="EMBL" id="GAA4234743.1"/>
    </source>
</evidence>
<organism evidence="12 13">
    <name type="scientific">Actinomadura meridiana</name>
    <dbReference type="NCBI Taxonomy" id="559626"/>
    <lineage>
        <taxon>Bacteria</taxon>
        <taxon>Bacillati</taxon>
        <taxon>Actinomycetota</taxon>
        <taxon>Actinomycetes</taxon>
        <taxon>Streptosporangiales</taxon>
        <taxon>Thermomonosporaceae</taxon>
        <taxon>Actinomadura</taxon>
    </lineage>
</organism>
<dbReference type="EC" id="2.1.1.77" evidence="3"/>
<dbReference type="Pfam" id="PF01135">
    <property type="entry name" value="PCMT"/>
    <property type="match status" value="1"/>
</dbReference>
<dbReference type="PANTHER" id="PTHR11579:SF0">
    <property type="entry name" value="PROTEIN-L-ISOASPARTATE(D-ASPARTATE) O-METHYLTRANSFERASE"/>
    <property type="match status" value="1"/>
</dbReference>
<keyword evidence="6 12" id="KW-0489">Methyltransferase</keyword>
<evidence type="ECO:0000256" key="8">
    <source>
        <dbReference type="ARBA" id="ARBA00022691"/>
    </source>
</evidence>
<comment type="similarity">
    <text evidence="2">Belongs to the methyltransferase superfamily. L-isoaspartyl/D-aspartyl protein methyltransferase family.</text>
</comment>
<evidence type="ECO:0000256" key="11">
    <source>
        <dbReference type="ARBA" id="ARBA00031350"/>
    </source>
</evidence>
<dbReference type="PANTHER" id="PTHR11579">
    <property type="entry name" value="PROTEIN-L-ISOASPARTATE O-METHYLTRANSFERASE"/>
    <property type="match status" value="1"/>
</dbReference>
<dbReference type="GO" id="GO:0008168">
    <property type="term" value="F:methyltransferase activity"/>
    <property type="evidence" value="ECO:0007669"/>
    <property type="project" value="UniProtKB-KW"/>
</dbReference>
<dbReference type="Proteomes" id="UP001501710">
    <property type="component" value="Unassembled WGS sequence"/>
</dbReference>
<dbReference type="EMBL" id="BAABAS010000011">
    <property type="protein sequence ID" value="GAA4234743.1"/>
    <property type="molecule type" value="Genomic_DNA"/>
</dbReference>
<keyword evidence="8" id="KW-0949">S-adenosyl-L-methionine</keyword>
<evidence type="ECO:0000256" key="7">
    <source>
        <dbReference type="ARBA" id="ARBA00022679"/>
    </source>
</evidence>
<gene>
    <name evidence="12" type="ORF">GCM10022254_40350</name>
</gene>
<evidence type="ECO:0000313" key="13">
    <source>
        <dbReference type="Proteomes" id="UP001501710"/>
    </source>
</evidence>
<dbReference type="InterPro" id="IPR029063">
    <property type="entry name" value="SAM-dependent_MTases_sf"/>
</dbReference>
<evidence type="ECO:0000256" key="4">
    <source>
        <dbReference type="ARBA" id="ARBA00013346"/>
    </source>
</evidence>
<evidence type="ECO:0000256" key="3">
    <source>
        <dbReference type="ARBA" id="ARBA00011890"/>
    </source>
</evidence>
<reference evidence="13" key="1">
    <citation type="journal article" date="2019" name="Int. J. Syst. Evol. Microbiol.">
        <title>The Global Catalogue of Microorganisms (GCM) 10K type strain sequencing project: providing services to taxonomists for standard genome sequencing and annotation.</title>
        <authorList>
            <consortium name="The Broad Institute Genomics Platform"/>
            <consortium name="The Broad Institute Genome Sequencing Center for Infectious Disease"/>
            <person name="Wu L."/>
            <person name="Ma J."/>
        </authorList>
    </citation>
    <scope>NUCLEOTIDE SEQUENCE [LARGE SCALE GENOMIC DNA]</scope>
    <source>
        <strain evidence="13">JCM 17440</strain>
    </source>
</reference>
<dbReference type="Gene3D" id="3.40.50.150">
    <property type="entry name" value="Vaccinia Virus protein VP39"/>
    <property type="match status" value="1"/>
</dbReference>
<evidence type="ECO:0000256" key="6">
    <source>
        <dbReference type="ARBA" id="ARBA00022603"/>
    </source>
</evidence>
<sequence length="367" mass="39438">MTENVMRRLEAMVDRLTAAGWLTSDAVRGALYDVPRHCFVPALAWMGEGDRVSEARDPQAWLDVAYSDEAIITQLDDGDTDVAIGDGRYTSSLSAPSTVVSLLELLDLEDGHRVLDVGTGTGWTAGLLACIVGSGNVTSVEVDPQIAERASANLAGVRFEPAVVVGDGSKGWAQNAPYDRVHATCAVARVPYAWVEQTRSGGVIVTPYAPGFASSHELRLVVLPDGTAVGRFTGYASYMLMRNQRHPEWDPAALDVRESTSDVDPRTLGYAPAGADLAMGAALPGVVARGRRDGDNYTLRLWASDAWATATYEPGRVAFDVRQAGERALWDEAVGAYFGWVSQGSPGRDRFGLTVTGEGEYVWLDRP</sequence>
<dbReference type="GO" id="GO:0032259">
    <property type="term" value="P:methylation"/>
    <property type="evidence" value="ECO:0007669"/>
    <property type="project" value="UniProtKB-KW"/>
</dbReference>
<dbReference type="RefSeq" id="WP_344898843.1">
    <property type="nucleotide sequence ID" value="NZ_BAABAS010000011.1"/>
</dbReference>
<accession>A0ABP8C732</accession>
<proteinExistence type="inferred from homology"/>
<comment type="subcellular location">
    <subcellularLocation>
        <location evidence="1">Cytoplasm</location>
    </subcellularLocation>
</comment>
<evidence type="ECO:0000256" key="2">
    <source>
        <dbReference type="ARBA" id="ARBA00005369"/>
    </source>
</evidence>
<evidence type="ECO:0000256" key="5">
    <source>
        <dbReference type="ARBA" id="ARBA00022490"/>
    </source>
</evidence>
<name>A0ABP8C732_9ACTN</name>
<comment type="caution">
    <text evidence="12">The sequence shown here is derived from an EMBL/GenBank/DDBJ whole genome shotgun (WGS) entry which is preliminary data.</text>
</comment>
<protein>
    <recommendedName>
        <fullName evidence="4">Protein-L-isoaspartate O-methyltransferase</fullName>
        <ecNumber evidence="3">2.1.1.77</ecNumber>
    </recommendedName>
    <alternativeName>
        <fullName evidence="11">L-isoaspartyl protein carboxyl methyltransferase</fullName>
    </alternativeName>
    <alternativeName>
        <fullName evidence="9">Protein L-isoaspartyl methyltransferase</fullName>
    </alternativeName>
    <alternativeName>
        <fullName evidence="10">Protein-beta-aspartate methyltransferase</fullName>
    </alternativeName>
</protein>
<keyword evidence="13" id="KW-1185">Reference proteome</keyword>
<keyword evidence="5" id="KW-0963">Cytoplasm</keyword>